<organism evidence="1 2">
    <name type="scientific">Calderihabitans maritimus</name>
    <dbReference type="NCBI Taxonomy" id="1246530"/>
    <lineage>
        <taxon>Bacteria</taxon>
        <taxon>Bacillati</taxon>
        <taxon>Bacillota</taxon>
        <taxon>Clostridia</taxon>
        <taxon>Neomoorellales</taxon>
        <taxon>Calderihabitantaceae</taxon>
        <taxon>Calderihabitans</taxon>
    </lineage>
</organism>
<dbReference type="AlphaFoldDB" id="A0A1Z5HRC2"/>
<sequence length="43" mass="4787">LNRTEEQKMVENQMLPPTALCCRGICFESRPPEFFVGGSLSGI</sequence>
<dbReference type="GO" id="GO:0016874">
    <property type="term" value="F:ligase activity"/>
    <property type="evidence" value="ECO:0007669"/>
    <property type="project" value="UniProtKB-KW"/>
</dbReference>
<proteinExistence type="predicted"/>
<evidence type="ECO:0000313" key="2">
    <source>
        <dbReference type="Proteomes" id="UP000197032"/>
    </source>
</evidence>
<dbReference type="Proteomes" id="UP000197032">
    <property type="component" value="Unassembled WGS sequence"/>
</dbReference>
<name>A0A1Z5HRC2_9FIRM</name>
<reference evidence="2" key="1">
    <citation type="journal article" date="2017" name="Appl. Environ. Microbiol.">
        <title>Genomic Analysis of Calderihabitans maritimus KKC1, a Thermophilic, Hydrogenogenic, Carboxydotrophic Bacterium Isolated from Marine Sediment.</title>
        <authorList>
            <person name="Omae K."/>
            <person name="Yoneda Y."/>
            <person name="Fukuyama Y."/>
            <person name="Yoshida T."/>
            <person name="Sako Y."/>
        </authorList>
    </citation>
    <scope>NUCLEOTIDE SEQUENCE [LARGE SCALE GENOMIC DNA]</scope>
    <source>
        <strain evidence="2">KKC1</strain>
    </source>
</reference>
<gene>
    <name evidence="1" type="ORF">KKC1_12380</name>
</gene>
<evidence type="ECO:0000313" key="1">
    <source>
        <dbReference type="EMBL" id="GAW92079.1"/>
    </source>
</evidence>
<dbReference type="EMBL" id="BDGJ01000051">
    <property type="protein sequence ID" value="GAW92079.1"/>
    <property type="molecule type" value="Genomic_DNA"/>
</dbReference>
<comment type="caution">
    <text evidence="1">The sequence shown here is derived from an EMBL/GenBank/DDBJ whole genome shotgun (WGS) entry which is preliminary data.</text>
</comment>
<feature type="non-terminal residue" evidence="1">
    <location>
        <position position="1"/>
    </location>
</feature>
<keyword evidence="2" id="KW-1185">Reference proteome</keyword>
<accession>A0A1Z5HRC2</accession>
<keyword evidence="1" id="KW-0436">Ligase</keyword>
<protein>
    <submittedName>
        <fullName evidence="1">DNA polymerase LigD, ligase domain protein</fullName>
    </submittedName>
</protein>